<protein>
    <submittedName>
        <fullName evidence="4">Transposase</fullName>
    </submittedName>
</protein>
<dbReference type="PANTHER" id="PTHR33055">
    <property type="entry name" value="TRANSPOSASE FOR INSERTION SEQUENCE ELEMENT IS1111A"/>
    <property type="match status" value="1"/>
</dbReference>
<evidence type="ECO:0000313" key="4">
    <source>
        <dbReference type="EMBL" id="TDY48176.1"/>
    </source>
</evidence>
<evidence type="ECO:0000259" key="3">
    <source>
        <dbReference type="Pfam" id="PF02371"/>
    </source>
</evidence>
<dbReference type="AlphaFoldDB" id="A0A4R8LPL0"/>
<keyword evidence="1" id="KW-0812">Transmembrane</keyword>
<dbReference type="Proteomes" id="UP000295509">
    <property type="component" value="Unassembled WGS sequence"/>
</dbReference>
<name>A0A4R8LPL0_9BURK</name>
<sequence>MLRRILAPSRYIMIIPVVGMLLCSVALTLYEVIVLVLGTVNTIRKLVRTSPIARAASIGVIMAVATQPSVKGEVMERITRVGVDLAKNVMQVHAVDGAERVVARKAISRERFVNWFANLEPCLVAMEACGGAHYWARKLRALGHDVRLIPPQFAAPYRKGGPHVKNDAQDAEAICEAASRPQMRFVPIKSPAQQSVLVLHRMRTGFVEERTALVNRLRGLLAEFGVFLPQGIGSLHKHFVDRLEDGSNELAGPARQALMRGWVQCQVLDQEIAWLDKQIAEHAVHDEQAQRCMEVCGVGPLTASAAVATVVNARQFKNGRQMAAWIGTVPRQNSSGGKQRLGRITRQGNDYLRTLLYQGARSAILTAPRRVDRLSRWIVQLQARIGYYKTLVAVANKHARILWAVLAKGEKFDPSHVNGVPRVVNRATDM</sequence>
<gene>
    <name evidence="4" type="ORF">BX592_111111</name>
</gene>
<comment type="caution">
    <text evidence="4">The sequence shown here is derived from an EMBL/GenBank/DDBJ whole genome shotgun (WGS) entry which is preliminary data.</text>
</comment>
<feature type="domain" description="Transposase IS110-like N-terminal" evidence="2">
    <location>
        <begin position="81"/>
        <end position="223"/>
    </location>
</feature>
<dbReference type="Pfam" id="PF01548">
    <property type="entry name" value="DEDD_Tnp_IS110"/>
    <property type="match status" value="1"/>
</dbReference>
<dbReference type="GO" id="GO:0003677">
    <property type="term" value="F:DNA binding"/>
    <property type="evidence" value="ECO:0007669"/>
    <property type="project" value="InterPro"/>
</dbReference>
<proteinExistence type="predicted"/>
<accession>A0A4R8LPL0</accession>
<feature type="domain" description="Transposase IS116/IS110/IS902 C-terminal" evidence="3">
    <location>
        <begin position="290"/>
        <end position="367"/>
    </location>
</feature>
<dbReference type="GO" id="GO:0004803">
    <property type="term" value="F:transposase activity"/>
    <property type="evidence" value="ECO:0007669"/>
    <property type="project" value="InterPro"/>
</dbReference>
<keyword evidence="1" id="KW-0472">Membrane</keyword>
<dbReference type="Pfam" id="PF02371">
    <property type="entry name" value="Transposase_20"/>
    <property type="match status" value="1"/>
</dbReference>
<dbReference type="EMBL" id="SORE01000011">
    <property type="protein sequence ID" value="TDY48176.1"/>
    <property type="molecule type" value="Genomic_DNA"/>
</dbReference>
<reference evidence="4 5" key="1">
    <citation type="submission" date="2019-03" db="EMBL/GenBank/DDBJ databases">
        <title>Genomic Encyclopedia of Type Strains, Phase III (KMG-III): the genomes of soil and plant-associated and newly described type strains.</title>
        <authorList>
            <person name="Whitman W."/>
        </authorList>
    </citation>
    <scope>NUCLEOTIDE SEQUENCE [LARGE SCALE GENOMIC DNA]</scope>
    <source>
        <strain evidence="4 5">LMG 29544</strain>
    </source>
</reference>
<evidence type="ECO:0000256" key="1">
    <source>
        <dbReference type="SAM" id="Phobius"/>
    </source>
</evidence>
<evidence type="ECO:0000259" key="2">
    <source>
        <dbReference type="Pfam" id="PF01548"/>
    </source>
</evidence>
<dbReference type="PANTHER" id="PTHR33055:SF3">
    <property type="entry name" value="PUTATIVE TRANSPOSASE FOR IS117-RELATED"/>
    <property type="match status" value="1"/>
</dbReference>
<dbReference type="InterPro" id="IPR003346">
    <property type="entry name" value="Transposase_20"/>
</dbReference>
<feature type="transmembrane region" description="Helical" evidence="1">
    <location>
        <begin position="12"/>
        <end position="38"/>
    </location>
</feature>
<organism evidence="4 5">
    <name type="scientific">Paraburkholderia rhizosphaerae</name>
    <dbReference type="NCBI Taxonomy" id="480658"/>
    <lineage>
        <taxon>Bacteria</taxon>
        <taxon>Pseudomonadati</taxon>
        <taxon>Pseudomonadota</taxon>
        <taxon>Betaproteobacteria</taxon>
        <taxon>Burkholderiales</taxon>
        <taxon>Burkholderiaceae</taxon>
        <taxon>Paraburkholderia</taxon>
    </lineage>
</organism>
<dbReference type="NCBIfam" id="NF033542">
    <property type="entry name" value="transpos_IS110"/>
    <property type="match status" value="1"/>
</dbReference>
<dbReference type="InterPro" id="IPR047650">
    <property type="entry name" value="Transpos_IS110"/>
</dbReference>
<dbReference type="InterPro" id="IPR002525">
    <property type="entry name" value="Transp_IS110-like_N"/>
</dbReference>
<dbReference type="GO" id="GO:0006313">
    <property type="term" value="P:DNA transposition"/>
    <property type="evidence" value="ECO:0007669"/>
    <property type="project" value="InterPro"/>
</dbReference>
<keyword evidence="5" id="KW-1185">Reference proteome</keyword>
<evidence type="ECO:0000313" key="5">
    <source>
        <dbReference type="Proteomes" id="UP000295509"/>
    </source>
</evidence>
<keyword evidence="1" id="KW-1133">Transmembrane helix</keyword>